<protein>
    <recommendedName>
        <fullName evidence="7">Rhophilin-2</fullName>
    </recommendedName>
</protein>
<name>A0A0L8G8G1_OCTBM</name>
<dbReference type="InterPro" id="IPR036034">
    <property type="entry name" value="PDZ_sf"/>
</dbReference>
<dbReference type="Pfam" id="PF00595">
    <property type="entry name" value="PDZ"/>
    <property type="match status" value="1"/>
</dbReference>
<feature type="domain" description="PDZ" evidence="3">
    <location>
        <begin position="885"/>
        <end position="963"/>
    </location>
</feature>
<dbReference type="PROSITE" id="PS50106">
    <property type="entry name" value="PDZ"/>
    <property type="match status" value="1"/>
</dbReference>
<dbReference type="SUPFAM" id="SSF46585">
    <property type="entry name" value="HR1 repeat"/>
    <property type="match status" value="1"/>
</dbReference>
<dbReference type="OrthoDB" id="447743at2759"/>
<evidence type="ECO:0000259" key="4">
    <source>
        <dbReference type="PROSITE" id="PS51180"/>
    </source>
</evidence>
<evidence type="ECO:0008006" key="7">
    <source>
        <dbReference type="Google" id="ProtNLM"/>
    </source>
</evidence>
<dbReference type="InterPro" id="IPR001478">
    <property type="entry name" value="PDZ"/>
</dbReference>
<dbReference type="CDD" id="cd06712">
    <property type="entry name" value="PDZ_rhophilin-like"/>
    <property type="match status" value="1"/>
</dbReference>
<evidence type="ECO:0000259" key="3">
    <source>
        <dbReference type="PROSITE" id="PS50106"/>
    </source>
</evidence>
<evidence type="ECO:0000259" key="5">
    <source>
        <dbReference type="PROSITE" id="PS51860"/>
    </source>
</evidence>
<dbReference type="SMART" id="SM00742">
    <property type="entry name" value="Hr1"/>
    <property type="match status" value="1"/>
</dbReference>
<dbReference type="PROSITE" id="PS51860">
    <property type="entry name" value="REM_1"/>
    <property type="match status" value="1"/>
</dbReference>
<feature type="domain" description="REM-1" evidence="5">
    <location>
        <begin position="394"/>
        <end position="468"/>
    </location>
</feature>
<dbReference type="InterPro" id="IPR047138">
    <property type="entry name" value="RHPN1_2"/>
</dbReference>
<dbReference type="SMART" id="SM01041">
    <property type="entry name" value="BRO1"/>
    <property type="match status" value="1"/>
</dbReference>
<dbReference type="SUPFAM" id="SSF50156">
    <property type="entry name" value="PDZ domain-like"/>
    <property type="match status" value="1"/>
</dbReference>
<dbReference type="AlphaFoldDB" id="A0A0L8G8G1"/>
<reference evidence="6" key="1">
    <citation type="submission" date="2015-07" db="EMBL/GenBank/DDBJ databases">
        <title>MeaNS - Measles Nucleotide Surveillance Program.</title>
        <authorList>
            <person name="Tran T."/>
            <person name="Druce J."/>
        </authorList>
    </citation>
    <scope>NUCLEOTIDE SEQUENCE</scope>
    <source>
        <strain evidence="6">UCB-OBI-ISO-001</strain>
        <tissue evidence="6">Gonad</tissue>
    </source>
</reference>
<dbReference type="Pfam" id="PF02185">
    <property type="entry name" value="HR1"/>
    <property type="match status" value="1"/>
</dbReference>
<organism evidence="6">
    <name type="scientific">Octopus bimaculoides</name>
    <name type="common">California two-spotted octopus</name>
    <dbReference type="NCBI Taxonomy" id="37653"/>
    <lineage>
        <taxon>Eukaryota</taxon>
        <taxon>Metazoa</taxon>
        <taxon>Spiralia</taxon>
        <taxon>Lophotrochozoa</taxon>
        <taxon>Mollusca</taxon>
        <taxon>Cephalopoda</taxon>
        <taxon>Coleoidea</taxon>
        <taxon>Octopodiformes</taxon>
        <taxon>Octopoda</taxon>
        <taxon>Incirrata</taxon>
        <taxon>Octopodidae</taxon>
        <taxon>Octopus</taxon>
    </lineage>
</organism>
<dbReference type="PANTHER" id="PTHR23031:SF15">
    <property type="entry name" value="LD12055P"/>
    <property type="match status" value="1"/>
</dbReference>
<dbReference type="Pfam" id="PF03097">
    <property type="entry name" value="BRO1"/>
    <property type="match status" value="1"/>
</dbReference>
<dbReference type="InterPro" id="IPR004328">
    <property type="entry name" value="BRO1_dom"/>
</dbReference>
<gene>
    <name evidence="6" type="ORF">OCBIM_22038142mg</name>
</gene>
<evidence type="ECO:0000256" key="2">
    <source>
        <dbReference type="PROSITE-ProRule" id="PRU01207"/>
    </source>
</evidence>
<dbReference type="GO" id="GO:0007165">
    <property type="term" value="P:signal transduction"/>
    <property type="evidence" value="ECO:0007669"/>
    <property type="project" value="InterPro"/>
</dbReference>
<keyword evidence="2" id="KW-0175">Coiled coil</keyword>
<dbReference type="EMBL" id="KQ423217">
    <property type="protein sequence ID" value="KOF73297.1"/>
    <property type="molecule type" value="Genomic_DNA"/>
</dbReference>
<dbReference type="Gene3D" id="2.30.42.10">
    <property type="match status" value="1"/>
</dbReference>
<evidence type="ECO:0000256" key="1">
    <source>
        <dbReference type="ARBA" id="ARBA00010369"/>
    </source>
</evidence>
<dbReference type="STRING" id="37653.A0A0L8G8G1"/>
<dbReference type="InterPro" id="IPR038499">
    <property type="entry name" value="BRO1_sf"/>
</dbReference>
<evidence type="ECO:0000313" key="6">
    <source>
        <dbReference type="EMBL" id="KOF73297.1"/>
    </source>
</evidence>
<dbReference type="InterPro" id="IPR011072">
    <property type="entry name" value="HR1_rho-bd"/>
</dbReference>
<dbReference type="Gene3D" id="1.25.40.280">
    <property type="entry name" value="alix/aip1 like domains"/>
    <property type="match status" value="1"/>
</dbReference>
<dbReference type="PROSITE" id="PS51180">
    <property type="entry name" value="BRO1"/>
    <property type="match status" value="1"/>
</dbReference>
<dbReference type="SMART" id="SM00228">
    <property type="entry name" value="PDZ"/>
    <property type="match status" value="1"/>
</dbReference>
<dbReference type="InterPro" id="IPR036274">
    <property type="entry name" value="HR1_rpt_sf"/>
</dbReference>
<dbReference type="PANTHER" id="PTHR23031">
    <property type="entry name" value="RHOPHILIN"/>
    <property type="match status" value="1"/>
</dbReference>
<dbReference type="GO" id="GO:0051497">
    <property type="term" value="P:negative regulation of stress fiber assembly"/>
    <property type="evidence" value="ECO:0007669"/>
    <property type="project" value="TreeGrafter"/>
</dbReference>
<feature type="domain" description="BRO1" evidence="4">
    <location>
        <begin position="479"/>
        <end position="871"/>
    </location>
</feature>
<proteinExistence type="inferred from homology"/>
<dbReference type="CDD" id="cd11633">
    <property type="entry name" value="HR1_Rhophilin-1"/>
    <property type="match status" value="1"/>
</dbReference>
<sequence>MTGSTVEKLGKLTSSIYDTGKDLFGVKENIRLAKGNCGPSRWIRKMKQLRKEKTSLRKRWKCAAEDEKPGLVLLYNDLKRKCPHAQQHICRYDRRKEKPDIEFQIGDIREKEVNEFIRKVRAKSATGSDGVSYKVYKYCNRLRKKFFVLLRQLWREETLVEDWCKAEGIYLPKDSNAKTLKQFRPISLLNVEGKIFMGNLLRRTVTYLQNNGYVDESVQKARIPRISGCVEHCFSIWKAIQDAKQNKRSLNVVWLDLTNAYGSVPHELLIRAMDHFRIPDKVIKILRMYYDSFEMRFTAGDFTTDFYHTAMPVPTAYKNVAKTCWGKRKRNRDGTCAQRRLPGTCAGGTGSANETDRISTRLTKNKSWGRFVRLKALLQHGRNQMTETSKRLVDPLNQTARGRLQTRRSKLNDEIDKELRLRAGAENLFRATGNKRLKELVAVELSFFNSNIQLLKEELCELNSSVNIYQHANAIDSVPMVPLGLKETREVDFTVPIQDFIVEHFNDDGTKYTTSINQLMEFRQNIRTPQRSESGVIQLLTYYNHLSHLEKRFYVAGRNLGIYFHWYDSLTGVPYFQRAISFEKGCVLFNVGALYTQIACKQDRKVLSGMNAAIENFQKAAGAFQYLVTYFSDAPSMDMQPVTLLMLIKLMKAQSVECIYERMNLDGISPGLLNYVKIAKMAAKVSTTYTKAHDMISVEPVKQYVPFSWTSMMLGKSQFYKALAHYYIALALMEQDDSDDVGKLQELVKVLDITSSSPDFQDMATVLPFNSEKRKIQGKAHYRESVVLLEEALNTHDLCRQMRKIDLFQGVLRETYERALKKFENLEEEDDFTDLIKVPEIIPESQYNVEDIYPEFSNHAVTDLFQSLGPLNIFSANKLWTAPCLIHLTKNSQYGFGFSIRGDCPVKINSIEPGSPAAESGLKVGDYIVAIGKEDTKWSMHDEVVNLVHEAGESLALEVVTPMGENIPEESPFYERKRCKSVGCVYPTKISVANGNTTPRNKAQRHNSLNNIVNNNNGHDIDYDHSNNNISNTDNALTTLTATTNNNNNSSKDFSRSSKTRNRFSATWLFIRKNSSKVLNKFEKKTKDDLASR</sequence>
<accession>A0A0L8G8G1</accession>
<dbReference type="Gene3D" id="1.10.287.160">
    <property type="entry name" value="HR1 repeat"/>
    <property type="match status" value="1"/>
</dbReference>
<comment type="similarity">
    <text evidence="1">Belongs to the RHPN family.</text>
</comment>